<organism evidence="1 2">
    <name type="scientific">Panagrolaimus sp. JU765</name>
    <dbReference type="NCBI Taxonomy" id="591449"/>
    <lineage>
        <taxon>Eukaryota</taxon>
        <taxon>Metazoa</taxon>
        <taxon>Ecdysozoa</taxon>
        <taxon>Nematoda</taxon>
        <taxon>Chromadorea</taxon>
        <taxon>Rhabditida</taxon>
        <taxon>Tylenchina</taxon>
        <taxon>Panagrolaimomorpha</taxon>
        <taxon>Panagrolaimoidea</taxon>
        <taxon>Panagrolaimidae</taxon>
        <taxon>Panagrolaimus</taxon>
    </lineage>
</organism>
<sequence>MGIVVDFGKDAVSLPTSHFAHQILHCRLSDQQTTLWSTTRRFFHLCHLGTRWNDWKPFAAIALDRARFQCAKRIPDRIPERDTVKIRKNLSIVDLVKKHDGFAKFDSYDRHFWFHEQHFTSKIGFELVKTLFVFNDITDQNQPNGSNGRR</sequence>
<dbReference type="Proteomes" id="UP000887576">
    <property type="component" value="Unplaced"/>
</dbReference>
<accession>A0AC34RBN3</accession>
<dbReference type="WBParaSite" id="JU765_v2.g511.t1">
    <property type="protein sequence ID" value="JU765_v2.g511.t1"/>
    <property type="gene ID" value="JU765_v2.g511"/>
</dbReference>
<name>A0AC34RBN3_9BILA</name>
<evidence type="ECO:0000313" key="2">
    <source>
        <dbReference type="WBParaSite" id="JU765_v2.g511.t1"/>
    </source>
</evidence>
<evidence type="ECO:0000313" key="1">
    <source>
        <dbReference type="Proteomes" id="UP000887576"/>
    </source>
</evidence>
<proteinExistence type="predicted"/>
<reference evidence="2" key="1">
    <citation type="submission" date="2022-11" db="UniProtKB">
        <authorList>
            <consortium name="WormBaseParasite"/>
        </authorList>
    </citation>
    <scope>IDENTIFICATION</scope>
</reference>
<protein>
    <submittedName>
        <fullName evidence="2">Uncharacterized protein</fullName>
    </submittedName>
</protein>